<keyword evidence="9" id="KW-0418">Kinase</keyword>
<dbReference type="InterPro" id="IPR001611">
    <property type="entry name" value="Leu-rich_rpt"/>
</dbReference>
<evidence type="ECO:0000313" key="19">
    <source>
        <dbReference type="Proteomes" id="UP000827721"/>
    </source>
</evidence>
<evidence type="ECO:0000256" key="5">
    <source>
        <dbReference type="ARBA" id="ARBA00022692"/>
    </source>
</evidence>
<comment type="similarity">
    <text evidence="2">Belongs to the protein kinase superfamily. Ser/Thr protein kinase family.</text>
</comment>
<dbReference type="PANTHER" id="PTHR48056">
    <property type="entry name" value="LRR RECEPTOR-LIKE SERINE/THREONINE-PROTEIN KINASE-RELATED"/>
    <property type="match status" value="1"/>
</dbReference>
<evidence type="ECO:0000259" key="17">
    <source>
        <dbReference type="PROSITE" id="PS50011"/>
    </source>
</evidence>
<feature type="binding site" evidence="14">
    <location>
        <position position="711"/>
    </location>
    <ligand>
        <name>ATP</name>
        <dbReference type="ChEBI" id="CHEBI:30616"/>
    </ligand>
</feature>
<dbReference type="Pfam" id="PF00069">
    <property type="entry name" value="Pkinase"/>
    <property type="match status" value="1"/>
</dbReference>
<proteinExistence type="inferred from homology"/>
<evidence type="ECO:0000256" key="7">
    <source>
        <dbReference type="ARBA" id="ARBA00022737"/>
    </source>
</evidence>
<name>A0ABQ8HQY4_9ROSI</name>
<evidence type="ECO:0000256" key="9">
    <source>
        <dbReference type="ARBA" id="ARBA00022777"/>
    </source>
</evidence>
<dbReference type="InterPro" id="IPR017441">
    <property type="entry name" value="Protein_kinase_ATP_BS"/>
</dbReference>
<dbReference type="PROSITE" id="PS00108">
    <property type="entry name" value="PROTEIN_KINASE_ST"/>
    <property type="match status" value="1"/>
</dbReference>
<dbReference type="Pfam" id="PF00560">
    <property type="entry name" value="LRR_1"/>
    <property type="match status" value="2"/>
</dbReference>
<sequence>MQYQSIKLFLSLLFYFLYCFSPVISLNGDSQVLIRVKSDQLHDSDGKLSNWVTTSDQSPCNWTGITCDAQNKYVVGVDLSRLGISGGFPNGFCRIRTLRNLTLTDNSFKGALSSLSLSPCSHLQVLELSSNEFNGELPDLSREFGSLHVLDLSNNNFSGDIPTSFGRFPALKVLNLGGNSLSGSLPSFLSNLSELTRLELGYNPFKPSSLPSSLGNLSKLENLWVPDANLVGEIPDSIGQLVSLTNLDLSDNFLSGKIPYTIAGLRSIEQIELFNNQLSGELPESLVNLTTLLRFDVSQNNLTGHLSQNVASMSLESLNLNDNHFTGEIPEILASNPNLVQLKLFNNSFSGKLPENLGKICDLVDFDVSTNDFTGELPQFLCHRNKLQNLVIFNNRFSGKLPESYGECKPLYYVRMANNKLSGEVSSKFWGLPELEFLEMFNNNFEGPISPSISTARNLTHLLISGNNFKGQIPSLVCSLRQLLFFDLSQNLFFGEVPSCVTQLNKLEKLDLHQNMFTGRLPGKLNLLIALTELNLSNNRFTGNIPPELGNLPVLTHLDLSNNMLTGEIPVELTKLNLNQFNISHNKLYGKVPSGFEYQFVSSLSGNPDLCSPNLKPLPPCPRPKHEIVYFASVLAICAILMLASLLWSFKIKSDFVSKPKRRWKVTTFQRVGFSEEDICPNLTEQNLIGSGASGQVYRVKLKSGQTVAVKRLWGGNLKPESETVFKSETEILGRIRHGNIVKLLMCCSGEEFRILVYEYMENGSLGDVLHGGGAALLDWHTRFTIALGAAKGLAYLHHDCVPAIVHRDVKSNNILLDTDMVPRVADLGLAKTLQRGAGEIDGAMSRVAGTYGYIAPEYAYTLKVNEKSDIYSFGIILMELITGKRPNDACFGENKDIVKWVTEAALASPEVKTTENTSSCCRDLRKLVDPRMMPSTSDYEEIDKVLNIAVLCTSSFPFNRPSMRRVVELLKVKHHKLESPK</sequence>
<feature type="domain" description="Protein kinase" evidence="17">
    <location>
        <begin position="683"/>
        <end position="978"/>
    </location>
</feature>
<keyword evidence="4" id="KW-0808">Transferase</keyword>
<keyword evidence="3" id="KW-0433">Leucine-rich repeat</keyword>
<dbReference type="SUPFAM" id="SSF56112">
    <property type="entry name" value="Protein kinase-like (PK-like)"/>
    <property type="match status" value="1"/>
</dbReference>
<evidence type="ECO:0000256" key="16">
    <source>
        <dbReference type="SAM" id="SignalP"/>
    </source>
</evidence>
<dbReference type="Pfam" id="PF08263">
    <property type="entry name" value="LRRNT_2"/>
    <property type="match status" value="1"/>
</dbReference>
<dbReference type="Gene3D" id="1.10.510.10">
    <property type="entry name" value="Transferase(Phosphotransferase) domain 1"/>
    <property type="match status" value="1"/>
</dbReference>
<dbReference type="InterPro" id="IPR050647">
    <property type="entry name" value="Plant_LRR-RLKs"/>
</dbReference>
<dbReference type="Pfam" id="PF13855">
    <property type="entry name" value="LRR_8"/>
    <property type="match status" value="1"/>
</dbReference>
<organism evidence="18 19">
    <name type="scientific">Xanthoceras sorbifolium</name>
    <dbReference type="NCBI Taxonomy" id="99658"/>
    <lineage>
        <taxon>Eukaryota</taxon>
        <taxon>Viridiplantae</taxon>
        <taxon>Streptophyta</taxon>
        <taxon>Embryophyta</taxon>
        <taxon>Tracheophyta</taxon>
        <taxon>Spermatophyta</taxon>
        <taxon>Magnoliopsida</taxon>
        <taxon>eudicotyledons</taxon>
        <taxon>Gunneridae</taxon>
        <taxon>Pentapetalae</taxon>
        <taxon>rosids</taxon>
        <taxon>malvids</taxon>
        <taxon>Sapindales</taxon>
        <taxon>Sapindaceae</taxon>
        <taxon>Xanthoceroideae</taxon>
        <taxon>Xanthoceras</taxon>
    </lineage>
</organism>
<evidence type="ECO:0000256" key="15">
    <source>
        <dbReference type="SAM" id="Phobius"/>
    </source>
</evidence>
<dbReference type="InterPro" id="IPR008271">
    <property type="entry name" value="Ser/Thr_kinase_AS"/>
</dbReference>
<feature type="transmembrane region" description="Helical" evidence="15">
    <location>
        <begin position="628"/>
        <end position="650"/>
    </location>
</feature>
<keyword evidence="5 15" id="KW-0812">Transmembrane</keyword>
<accession>A0ABQ8HQY4</accession>
<evidence type="ECO:0000256" key="4">
    <source>
        <dbReference type="ARBA" id="ARBA00022679"/>
    </source>
</evidence>
<dbReference type="InterPro" id="IPR000719">
    <property type="entry name" value="Prot_kinase_dom"/>
</dbReference>
<dbReference type="EMBL" id="JAFEMO010000008">
    <property type="protein sequence ID" value="KAH7566756.1"/>
    <property type="molecule type" value="Genomic_DNA"/>
</dbReference>
<keyword evidence="19" id="KW-1185">Reference proteome</keyword>
<dbReference type="SMART" id="SM00220">
    <property type="entry name" value="S_TKc"/>
    <property type="match status" value="1"/>
</dbReference>
<dbReference type="Gene3D" id="3.30.200.20">
    <property type="entry name" value="Phosphorylase Kinase, domain 1"/>
    <property type="match status" value="1"/>
</dbReference>
<keyword evidence="13" id="KW-0325">Glycoprotein</keyword>
<dbReference type="PANTHER" id="PTHR48056:SF35">
    <property type="entry name" value="LRR RECEPTOR-LIKE SERINE_THREONINE-PROTEIN KINASE HSL2"/>
    <property type="match status" value="1"/>
</dbReference>
<keyword evidence="11 15" id="KW-1133">Transmembrane helix</keyword>
<dbReference type="PROSITE" id="PS00107">
    <property type="entry name" value="PROTEIN_KINASE_ATP"/>
    <property type="match status" value="1"/>
</dbReference>
<evidence type="ECO:0000256" key="6">
    <source>
        <dbReference type="ARBA" id="ARBA00022729"/>
    </source>
</evidence>
<dbReference type="SUPFAM" id="SSF52058">
    <property type="entry name" value="L domain-like"/>
    <property type="match status" value="2"/>
</dbReference>
<dbReference type="InterPro" id="IPR032675">
    <property type="entry name" value="LRR_dom_sf"/>
</dbReference>
<dbReference type="SMART" id="SM00369">
    <property type="entry name" value="LRR_TYP"/>
    <property type="match status" value="6"/>
</dbReference>
<evidence type="ECO:0000256" key="2">
    <source>
        <dbReference type="ARBA" id="ARBA00008684"/>
    </source>
</evidence>
<dbReference type="PROSITE" id="PS50011">
    <property type="entry name" value="PROTEIN_KINASE_DOM"/>
    <property type="match status" value="1"/>
</dbReference>
<evidence type="ECO:0000256" key="8">
    <source>
        <dbReference type="ARBA" id="ARBA00022741"/>
    </source>
</evidence>
<evidence type="ECO:0000256" key="10">
    <source>
        <dbReference type="ARBA" id="ARBA00022840"/>
    </source>
</evidence>
<feature type="signal peptide" evidence="16">
    <location>
        <begin position="1"/>
        <end position="25"/>
    </location>
</feature>
<comment type="caution">
    <text evidence="18">The sequence shown here is derived from an EMBL/GenBank/DDBJ whole genome shotgun (WGS) entry which is preliminary data.</text>
</comment>
<gene>
    <name evidence="18" type="ORF">JRO89_XS08G0229300</name>
</gene>
<evidence type="ECO:0000256" key="13">
    <source>
        <dbReference type="ARBA" id="ARBA00023180"/>
    </source>
</evidence>
<keyword evidence="12 15" id="KW-0472">Membrane</keyword>
<keyword evidence="10 14" id="KW-0067">ATP-binding</keyword>
<keyword evidence="7" id="KW-0677">Repeat</keyword>
<evidence type="ECO:0000256" key="3">
    <source>
        <dbReference type="ARBA" id="ARBA00022614"/>
    </source>
</evidence>
<dbReference type="InterPro" id="IPR055414">
    <property type="entry name" value="LRR_R13L4/SHOC2-like"/>
</dbReference>
<evidence type="ECO:0000256" key="12">
    <source>
        <dbReference type="ARBA" id="ARBA00023136"/>
    </source>
</evidence>
<protein>
    <recommendedName>
        <fullName evidence="17">Protein kinase domain-containing protein</fullName>
    </recommendedName>
</protein>
<comment type="subcellular location">
    <subcellularLocation>
        <location evidence="1">Membrane</location>
        <topology evidence="1">Single-pass membrane protein</topology>
    </subcellularLocation>
</comment>
<evidence type="ECO:0000313" key="18">
    <source>
        <dbReference type="EMBL" id="KAH7566756.1"/>
    </source>
</evidence>
<evidence type="ECO:0000256" key="11">
    <source>
        <dbReference type="ARBA" id="ARBA00022989"/>
    </source>
</evidence>
<dbReference type="InterPro" id="IPR013210">
    <property type="entry name" value="LRR_N_plant-typ"/>
</dbReference>
<evidence type="ECO:0000256" key="1">
    <source>
        <dbReference type="ARBA" id="ARBA00004167"/>
    </source>
</evidence>
<keyword evidence="6 16" id="KW-0732">Signal</keyword>
<dbReference type="InterPro" id="IPR011009">
    <property type="entry name" value="Kinase-like_dom_sf"/>
</dbReference>
<feature type="chain" id="PRO_5046538178" description="Protein kinase domain-containing protein" evidence="16">
    <location>
        <begin position="26"/>
        <end position="982"/>
    </location>
</feature>
<keyword evidence="8 14" id="KW-0547">Nucleotide-binding</keyword>
<dbReference type="InterPro" id="IPR003591">
    <property type="entry name" value="Leu-rich_rpt_typical-subtyp"/>
</dbReference>
<dbReference type="Pfam" id="PF23598">
    <property type="entry name" value="LRR_14"/>
    <property type="match status" value="1"/>
</dbReference>
<dbReference type="Gene3D" id="3.80.10.10">
    <property type="entry name" value="Ribonuclease Inhibitor"/>
    <property type="match status" value="3"/>
</dbReference>
<evidence type="ECO:0000256" key="14">
    <source>
        <dbReference type="PROSITE-ProRule" id="PRU10141"/>
    </source>
</evidence>
<dbReference type="Proteomes" id="UP000827721">
    <property type="component" value="Unassembled WGS sequence"/>
</dbReference>
<reference evidence="18 19" key="1">
    <citation type="submission" date="2021-02" db="EMBL/GenBank/DDBJ databases">
        <title>Plant Genome Project.</title>
        <authorList>
            <person name="Zhang R.-G."/>
        </authorList>
    </citation>
    <scope>NUCLEOTIDE SEQUENCE [LARGE SCALE GENOMIC DNA]</scope>
    <source>
        <tissue evidence="18">Leaves</tissue>
    </source>
</reference>